<accession>A0A4R5UZP9</accession>
<dbReference type="Proteomes" id="UP000295438">
    <property type="component" value="Unassembled WGS sequence"/>
</dbReference>
<evidence type="ECO:0000313" key="6">
    <source>
        <dbReference type="Proteomes" id="UP000295438"/>
    </source>
</evidence>
<dbReference type="AlphaFoldDB" id="A0A4R5UZP9"/>
<dbReference type="Gene3D" id="6.10.250.3150">
    <property type="match status" value="1"/>
</dbReference>
<feature type="chain" id="PRO_5020650326" evidence="3">
    <location>
        <begin position="28"/>
        <end position="417"/>
    </location>
</feature>
<dbReference type="PANTHER" id="PTHR21666">
    <property type="entry name" value="PEPTIDASE-RELATED"/>
    <property type="match status" value="1"/>
</dbReference>
<dbReference type="CDD" id="cd12797">
    <property type="entry name" value="M23_peptidase"/>
    <property type="match status" value="1"/>
</dbReference>
<proteinExistence type="predicted"/>
<feature type="coiled-coil region" evidence="2">
    <location>
        <begin position="26"/>
        <end position="56"/>
    </location>
</feature>
<evidence type="ECO:0000313" key="5">
    <source>
        <dbReference type="EMBL" id="TDK44928.1"/>
    </source>
</evidence>
<keyword evidence="6" id="KW-1185">Reference proteome</keyword>
<organism evidence="5 6">
    <name type="scientific">Algoriphagus formosus</name>
    <dbReference type="NCBI Taxonomy" id="2007308"/>
    <lineage>
        <taxon>Bacteria</taxon>
        <taxon>Pseudomonadati</taxon>
        <taxon>Bacteroidota</taxon>
        <taxon>Cytophagia</taxon>
        <taxon>Cytophagales</taxon>
        <taxon>Cyclobacteriaceae</taxon>
        <taxon>Algoriphagus</taxon>
    </lineage>
</organism>
<dbReference type="InterPro" id="IPR050570">
    <property type="entry name" value="Cell_wall_metabolism_enzyme"/>
</dbReference>
<feature type="coiled-coil region" evidence="2">
    <location>
        <begin position="82"/>
        <end position="262"/>
    </location>
</feature>
<keyword evidence="1 3" id="KW-0732">Signal</keyword>
<reference evidence="5 6" key="1">
    <citation type="submission" date="2019-03" db="EMBL/GenBank/DDBJ databases">
        <title>Algoriphagus aquimaris sp. nov., isolated form marine sediment in Pohang, Korea.</title>
        <authorList>
            <person name="Kim J."/>
            <person name="Yoon S.-H."/>
            <person name="Lee S.-S."/>
        </authorList>
    </citation>
    <scope>NUCLEOTIDE SEQUENCE [LARGE SCALE GENOMIC DNA]</scope>
    <source>
        <strain evidence="5 6">F21</strain>
    </source>
</reference>
<keyword evidence="2" id="KW-0175">Coiled coil</keyword>
<dbReference type="RefSeq" id="WP_100628076.1">
    <property type="nucleotide sequence ID" value="NZ_SMUW01000033.1"/>
</dbReference>
<comment type="caution">
    <text evidence="5">The sequence shown here is derived from an EMBL/GenBank/DDBJ whole genome shotgun (WGS) entry which is preliminary data.</text>
</comment>
<feature type="domain" description="M23ase beta-sheet core" evidence="4">
    <location>
        <begin position="319"/>
        <end position="410"/>
    </location>
</feature>
<name>A0A4R5UZP9_9BACT</name>
<dbReference type="Gene3D" id="2.70.70.10">
    <property type="entry name" value="Glucose Permease (Domain IIA)"/>
    <property type="match status" value="1"/>
</dbReference>
<feature type="signal peptide" evidence="3">
    <location>
        <begin position="1"/>
        <end position="27"/>
    </location>
</feature>
<dbReference type="PANTHER" id="PTHR21666:SF289">
    <property type="entry name" value="L-ALA--D-GLU ENDOPEPTIDASE"/>
    <property type="match status" value="1"/>
</dbReference>
<dbReference type="GO" id="GO:0004222">
    <property type="term" value="F:metalloendopeptidase activity"/>
    <property type="evidence" value="ECO:0007669"/>
    <property type="project" value="TreeGrafter"/>
</dbReference>
<dbReference type="InterPro" id="IPR011055">
    <property type="entry name" value="Dup_hybrid_motif"/>
</dbReference>
<evidence type="ECO:0000259" key="4">
    <source>
        <dbReference type="Pfam" id="PF01551"/>
    </source>
</evidence>
<gene>
    <name evidence="5" type="ORF">E1898_10180</name>
</gene>
<protein>
    <submittedName>
        <fullName evidence="5">Peptidase M23</fullName>
    </submittedName>
</protein>
<dbReference type="InterPro" id="IPR016047">
    <property type="entry name" value="M23ase_b-sheet_dom"/>
</dbReference>
<evidence type="ECO:0000256" key="1">
    <source>
        <dbReference type="ARBA" id="ARBA00022729"/>
    </source>
</evidence>
<evidence type="ECO:0000256" key="3">
    <source>
        <dbReference type="SAM" id="SignalP"/>
    </source>
</evidence>
<dbReference type="Pfam" id="PF01551">
    <property type="entry name" value="Peptidase_M23"/>
    <property type="match status" value="1"/>
</dbReference>
<evidence type="ECO:0000256" key="2">
    <source>
        <dbReference type="SAM" id="Coils"/>
    </source>
</evidence>
<dbReference type="EMBL" id="SMUW01000033">
    <property type="protein sequence ID" value="TDK44928.1"/>
    <property type="molecule type" value="Genomic_DNA"/>
</dbReference>
<sequence length="417" mass="47079">MKNTSYRLFLITCLALISMAALSPVQAQTSRTRADLEREKAEIQAKLKEFDAILRQTTANKKETIGSLNAVTRQYQTQSRLVSTLDREVKVLDSEIQKNEDDINRLENDLKELKAEYARMIYNSSKLNRNLSIVAFVFSSNNFNQLYMRLKYLKQYTDSRKQQAAQIQALSLELAKEKEQLEIRKQDKEKILAEAQRERQKLEAMRREQQGIVNTLTKKEKSIRSQITATKKQQQQLESMIRKAIEEEIRLAEAAAKKENSTATKAAGSSLPMTPEVAALSSSFAGNRGRLPWPVETGFISQTYGDHPHPTLRGITVPSDGINIRTQPNSNVRTVFDGTVAKVASMPGYGETVLIKHGEYYTLYTKLQSTSVKVGQVVKAKDVIGRVATNSDGEAEIHFQTWKGLQKMDPASWISSR</sequence>
<dbReference type="SUPFAM" id="SSF51261">
    <property type="entry name" value="Duplicated hybrid motif"/>
    <property type="match status" value="1"/>
</dbReference>